<comment type="caution">
    <text evidence="7">The sequence shown here is derived from an EMBL/GenBank/DDBJ whole genome shotgun (WGS) entry which is preliminary data.</text>
</comment>
<dbReference type="CDD" id="cd19410">
    <property type="entry name" value="HK9-like_sensor"/>
    <property type="match status" value="1"/>
</dbReference>
<comment type="subcellular location">
    <subcellularLocation>
        <location evidence="1">Membrane</location>
    </subcellularLocation>
</comment>
<proteinExistence type="predicted"/>
<evidence type="ECO:0000313" key="8">
    <source>
        <dbReference type="Proteomes" id="UP001430149"/>
    </source>
</evidence>
<keyword evidence="4" id="KW-0175">Coiled coil</keyword>
<protein>
    <submittedName>
        <fullName evidence="7">CHASE3 domain-containing protein</fullName>
    </submittedName>
</protein>
<evidence type="ECO:0000259" key="6">
    <source>
        <dbReference type="PROSITE" id="PS50111"/>
    </source>
</evidence>
<dbReference type="Proteomes" id="UP001430149">
    <property type="component" value="Unassembled WGS sequence"/>
</dbReference>
<keyword evidence="2 3" id="KW-0807">Transducer</keyword>
<feature type="domain" description="Methyl-accepting transducer" evidence="6">
    <location>
        <begin position="215"/>
        <end position="451"/>
    </location>
</feature>
<evidence type="ECO:0000256" key="4">
    <source>
        <dbReference type="SAM" id="Coils"/>
    </source>
</evidence>
<keyword evidence="8" id="KW-1185">Reference proteome</keyword>
<dbReference type="SMART" id="SM00283">
    <property type="entry name" value="MA"/>
    <property type="match status" value="1"/>
</dbReference>
<sequence>MKLTVGMKISAGYALALLIIVVLGAVSYRNASGYIEAVKQRSHDYLVIENLAGALSSVQDMETGQRGYLIVGEDRYLEPYNTGSANVAKYLQNLRGLLDSNADELQELDQLQSLIAAKSDELKETITLRQAQGFDAAEKVVATDKGKNTMDSIRTVIGDMSRKARATLDQRDIEVNAKSSGAIYSIAYGIPLACLVLALLGFLIVRAITHELRESIGRLASSAAEILATTAQVASSAVQTATAVSETTATVEEVKQTAQLASQKARYVQESAQKASSVSASGRGAVGDTVQGMHRIQEHMESVAESIVRLSEQSQAIGEIIAAVNGLAEQSNLLAVNAAIEATKAGEQGKGFGVVAQEIKNLAEQSKQATAQVRTILGDIQKATSSAVLATEQSHKAVEAGVRQSGETGESIRQLAESITEAAQAATQIAVSSQQQMVGMDQVVVAMESIKQASSQNVAGTRQAEVAAQGLHELGQRLGELIGSRRAAV</sequence>
<name>A0ABS2K1Y2_9GAMM</name>
<keyword evidence="5" id="KW-1133">Transmembrane helix</keyword>
<dbReference type="EMBL" id="JADIKE010000029">
    <property type="protein sequence ID" value="MBM7124737.1"/>
    <property type="molecule type" value="Genomic_DNA"/>
</dbReference>
<feature type="coiled-coil region" evidence="4">
    <location>
        <begin position="91"/>
        <end position="121"/>
    </location>
</feature>
<evidence type="ECO:0000256" key="1">
    <source>
        <dbReference type="ARBA" id="ARBA00004370"/>
    </source>
</evidence>
<dbReference type="InterPro" id="IPR004089">
    <property type="entry name" value="MCPsignal_dom"/>
</dbReference>
<evidence type="ECO:0000256" key="2">
    <source>
        <dbReference type="ARBA" id="ARBA00023224"/>
    </source>
</evidence>
<evidence type="ECO:0000313" key="7">
    <source>
        <dbReference type="EMBL" id="MBM7124737.1"/>
    </source>
</evidence>
<reference evidence="7" key="1">
    <citation type="submission" date="2020-10" db="EMBL/GenBank/DDBJ databases">
        <title>Phylogeny of dyella-like bacteria.</title>
        <authorList>
            <person name="Fu J."/>
        </authorList>
    </citation>
    <scope>NUCLEOTIDE SEQUENCE</scope>
    <source>
        <strain evidence="7">DHOC52</strain>
    </source>
</reference>
<dbReference type="SUPFAM" id="SSF58104">
    <property type="entry name" value="Methyl-accepting chemotaxis protein (MCP) signaling domain"/>
    <property type="match status" value="1"/>
</dbReference>
<dbReference type="PROSITE" id="PS50111">
    <property type="entry name" value="CHEMOTAXIS_TRANSDUC_2"/>
    <property type="match status" value="1"/>
</dbReference>
<organism evidence="7 8">
    <name type="scientific">Dyella flava</name>
    <dbReference type="NCBI Taxonomy" id="1920170"/>
    <lineage>
        <taxon>Bacteria</taxon>
        <taxon>Pseudomonadati</taxon>
        <taxon>Pseudomonadota</taxon>
        <taxon>Gammaproteobacteria</taxon>
        <taxon>Lysobacterales</taxon>
        <taxon>Rhodanobacteraceae</taxon>
        <taxon>Dyella</taxon>
    </lineage>
</organism>
<dbReference type="Pfam" id="PF05227">
    <property type="entry name" value="CHASE3"/>
    <property type="match status" value="1"/>
</dbReference>
<accession>A0ABS2K1Y2</accession>
<evidence type="ECO:0000256" key="5">
    <source>
        <dbReference type="SAM" id="Phobius"/>
    </source>
</evidence>
<dbReference type="Pfam" id="PF00015">
    <property type="entry name" value="MCPsignal"/>
    <property type="match status" value="1"/>
</dbReference>
<keyword evidence="5" id="KW-0812">Transmembrane</keyword>
<gene>
    <name evidence="7" type="ORF">ISP19_05040</name>
</gene>
<dbReference type="InterPro" id="IPR007891">
    <property type="entry name" value="CHASE3"/>
</dbReference>
<feature type="transmembrane region" description="Helical" evidence="5">
    <location>
        <begin position="186"/>
        <end position="208"/>
    </location>
</feature>
<dbReference type="PANTHER" id="PTHR32089:SF112">
    <property type="entry name" value="LYSOZYME-LIKE PROTEIN-RELATED"/>
    <property type="match status" value="1"/>
</dbReference>
<keyword evidence="5" id="KW-0472">Membrane</keyword>
<dbReference type="RefSeq" id="WP_204680268.1">
    <property type="nucleotide sequence ID" value="NZ_BSNR01000011.1"/>
</dbReference>
<dbReference type="PANTHER" id="PTHR32089">
    <property type="entry name" value="METHYL-ACCEPTING CHEMOTAXIS PROTEIN MCPB"/>
    <property type="match status" value="1"/>
</dbReference>
<evidence type="ECO:0000256" key="3">
    <source>
        <dbReference type="PROSITE-ProRule" id="PRU00284"/>
    </source>
</evidence>
<dbReference type="Gene3D" id="1.10.287.950">
    <property type="entry name" value="Methyl-accepting chemotaxis protein"/>
    <property type="match status" value="1"/>
</dbReference>